<evidence type="ECO:0008006" key="4">
    <source>
        <dbReference type="Google" id="ProtNLM"/>
    </source>
</evidence>
<dbReference type="eggNOG" id="KOG0504">
    <property type="taxonomic scope" value="Eukaryota"/>
</dbReference>
<evidence type="ECO:0000256" key="1">
    <source>
        <dbReference type="PROSITE-ProRule" id="PRU00023"/>
    </source>
</evidence>
<dbReference type="AlphaFoldDB" id="A2DJ15"/>
<evidence type="ECO:0000313" key="3">
    <source>
        <dbReference type="Proteomes" id="UP000001542"/>
    </source>
</evidence>
<dbReference type="PANTHER" id="PTHR44207">
    <property type="entry name" value="SURFACE ANTIGEN BSPA-LIKE-RELATED"/>
    <property type="match status" value="1"/>
</dbReference>
<gene>
    <name evidence="2" type="ORF">TVAG_228530</name>
</gene>
<dbReference type="Proteomes" id="UP000001542">
    <property type="component" value="Unassembled WGS sequence"/>
</dbReference>
<keyword evidence="3" id="KW-1185">Reference proteome</keyword>
<proteinExistence type="predicted"/>
<dbReference type="SUPFAM" id="SSF48403">
    <property type="entry name" value="Ankyrin repeat"/>
    <property type="match status" value="1"/>
</dbReference>
<dbReference type="Gene3D" id="1.25.40.20">
    <property type="entry name" value="Ankyrin repeat-containing domain"/>
    <property type="match status" value="2"/>
</dbReference>
<dbReference type="SMART" id="SM00248">
    <property type="entry name" value="ANK"/>
    <property type="match status" value="5"/>
</dbReference>
<feature type="repeat" description="ANK" evidence="1">
    <location>
        <begin position="28"/>
        <end position="60"/>
    </location>
</feature>
<reference evidence="2" key="2">
    <citation type="journal article" date="2007" name="Science">
        <title>Draft genome sequence of the sexually transmitted pathogen Trichomonas vaginalis.</title>
        <authorList>
            <person name="Carlton J.M."/>
            <person name="Hirt R.P."/>
            <person name="Silva J.C."/>
            <person name="Delcher A.L."/>
            <person name="Schatz M."/>
            <person name="Zhao Q."/>
            <person name="Wortman J.R."/>
            <person name="Bidwell S.L."/>
            <person name="Alsmark U.C.M."/>
            <person name="Besteiro S."/>
            <person name="Sicheritz-Ponten T."/>
            <person name="Noel C.J."/>
            <person name="Dacks J.B."/>
            <person name="Foster P.G."/>
            <person name="Simillion C."/>
            <person name="Van de Peer Y."/>
            <person name="Miranda-Saavedra D."/>
            <person name="Barton G.J."/>
            <person name="Westrop G.D."/>
            <person name="Mueller S."/>
            <person name="Dessi D."/>
            <person name="Fiori P.L."/>
            <person name="Ren Q."/>
            <person name="Paulsen I."/>
            <person name="Zhang H."/>
            <person name="Bastida-Corcuera F.D."/>
            <person name="Simoes-Barbosa A."/>
            <person name="Brown M.T."/>
            <person name="Hayes R.D."/>
            <person name="Mukherjee M."/>
            <person name="Okumura C.Y."/>
            <person name="Schneider R."/>
            <person name="Smith A.J."/>
            <person name="Vanacova S."/>
            <person name="Villalvazo M."/>
            <person name="Haas B.J."/>
            <person name="Pertea M."/>
            <person name="Feldblyum T.V."/>
            <person name="Utterback T.R."/>
            <person name="Shu C.L."/>
            <person name="Osoegawa K."/>
            <person name="de Jong P.J."/>
            <person name="Hrdy I."/>
            <person name="Horvathova L."/>
            <person name="Zubacova Z."/>
            <person name="Dolezal P."/>
            <person name="Malik S.B."/>
            <person name="Logsdon J.M. Jr."/>
            <person name="Henze K."/>
            <person name="Gupta A."/>
            <person name="Wang C.C."/>
            <person name="Dunne R.L."/>
            <person name="Upcroft J.A."/>
            <person name="Upcroft P."/>
            <person name="White O."/>
            <person name="Salzberg S.L."/>
            <person name="Tang P."/>
            <person name="Chiu C.-H."/>
            <person name="Lee Y.-S."/>
            <person name="Embley T.M."/>
            <person name="Coombs G.H."/>
            <person name="Mottram J.C."/>
            <person name="Tachezy J."/>
            <person name="Fraser-Liggett C.M."/>
            <person name="Johnson P.J."/>
        </authorList>
    </citation>
    <scope>NUCLEOTIDE SEQUENCE [LARGE SCALE GENOMIC DNA]</scope>
    <source>
        <strain evidence="2">G3</strain>
    </source>
</reference>
<feature type="repeat" description="ANK" evidence="1">
    <location>
        <begin position="68"/>
        <end position="92"/>
    </location>
</feature>
<dbReference type="VEuPathDB" id="TrichDB:TVAGG3_0484180"/>
<reference evidence="2" key="1">
    <citation type="submission" date="2006-10" db="EMBL/GenBank/DDBJ databases">
        <authorList>
            <person name="Amadeo P."/>
            <person name="Zhao Q."/>
            <person name="Wortman J."/>
            <person name="Fraser-Liggett C."/>
            <person name="Carlton J."/>
        </authorList>
    </citation>
    <scope>NUCLEOTIDE SEQUENCE</scope>
    <source>
        <strain evidence="2">G3</strain>
    </source>
</reference>
<dbReference type="PROSITE" id="PS50088">
    <property type="entry name" value="ANK_REPEAT"/>
    <property type="match status" value="2"/>
</dbReference>
<dbReference type="PANTHER" id="PTHR44207:SF2">
    <property type="entry name" value="REPEAT PROTEIN, PUTATIVE-RELATED"/>
    <property type="match status" value="1"/>
</dbReference>
<name>A2DJ15_TRIV3</name>
<dbReference type="STRING" id="5722.A2DJ15"/>
<organism evidence="2 3">
    <name type="scientific">Trichomonas vaginalis (strain ATCC PRA-98 / G3)</name>
    <dbReference type="NCBI Taxonomy" id="412133"/>
    <lineage>
        <taxon>Eukaryota</taxon>
        <taxon>Metamonada</taxon>
        <taxon>Parabasalia</taxon>
        <taxon>Trichomonadida</taxon>
        <taxon>Trichomonadidae</taxon>
        <taxon>Trichomonas</taxon>
    </lineage>
</organism>
<dbReference type="KEGG" id="tva:5465118"/>
<dbReference type="InterPro" id="IPR036770">
    <property type="entry name" value="Ankyrin_rpt-contain_sf"/>
</dbReference>
<evidence type="ECO:0000313" key="2">
    <source>
        <dbReference type="EMBL" id="EAY19590.1"/>
    </source>
</evidence>
<dbReference type="InterPro" id="IPR002110">
    <property type="entry name" value="Ankyrin_rpt"/>
</dbReference>
<dbReference type="Pfam" id="PF12796">
    <property type="entry name" value="Ank_2"/>
    <property type="match status" value="2"/>
</dbReference>
<dbReference type="SMR" id="A2DJ15"/>
<dbReference type="EMBL" id="DS113206">
    <property type="protein sequence ID" value="EAY19590.1"/>
    <property type="molecule type" value="Genomic_DNA"/>
</dbReference>
<dbReference type="RefSeq" id="XP_001580576.1">
    <property type="nucleotide sequence ID" value="XM_001580526.1"/>
</dbReference>
<dbReference type="InParanoid" id="A2DJ15"/>
<sequence>MHAAAAGSVDVVKYLIKLGFDTDDITKKGFTAIVYAARSGSLSCVKALIEAGATYKNGNRRYNCFVEAATQGHLDIVKYLLDKGININVSTRDKKTAAMCAAQAKKFDVLKYLLMKGAKYVPDKYFIAEFSPELFEIFKKQNDIKMPLKDICTSAILDSNAALVGHLLDNYIDLKDIPEYNHWSFFKTSKMFEKVYNTKGFLKVFDMIDPIHYAGNLKYINMLESVGCVLKKEAIIEGQIIERIVTKTKDRDLALKLLDKIDDIGKLNQNSLFTNLINAFDKGEVTEEIVDIIMERFKDRITNFQPERCQIFGFKYFRVLFDSMDESSKNSIFFDTRAALETKYYDNYEYILNHGFDASEIDEKGNCPLHYMKSTNHATVDEYKKLIKLFTSHGCDINTKLSHNEIVIFDA</sequence>
<keyword evidence="1" id="KW-0040">ANK repeat</keyword>
<protein>
    <recommendedName>
        <fullName evidence="4">Ankyrin repeat protein</fullName>
    </recommendedName>
</protein>
<dbReference type="VEuPathDB" id="TrichDB:TVAG_228530"/>
<dbReference type="PROSITE" id="PS50297">
    <property type="entry name" value="ANK_REP_REGION"/>
    <property type="match status" value="1"/>
</dbReference>
<accession>A2DJ15</accession>